<organism evidence="2 3">
    <name type="scientific">Kingdonia uniflora</name>
    <dbReference type="NCBI Taxonomy" id="39325"/>
    <lineage>
        <taxon>Eukaryota</taxon>
        <taxon>Viridiplantae</taxon>
        <taxon>Streptophyta</taxon>
        <taxon>Embryophyta</taxon>
        <taxon>Tracheophyta</taxon>
        <taxon>Spermatophyta</taxon>
        <taxon>Magnoliopsida</taxon>
        <taxon>Ranunculales</taxon>
        <taxon>Circaeasteraceae</taxon>
        <taxon>Kingdonia</taxon>
    </lineage>
</organism>
<dbReference type="OrthoDB" id="1681765at2759"/>
<dbReference type="Pfam" id="PF07466">
    <property type="entry name" value="DUF1517"/>
    <property type="match status" value="1"/>
</dbReference>
<dbReference type="InterPro" id="IPR058353">
    <property type="entry name" value="DUF8040"/>
</dbReference>
<dbReference type="PANTHER" id="PTHR33975">
    <property type="entry name" value="MYELIN-ASSOCIATED OLIGODENDROCYTE BASIC PROTEIN"/>
    <property type="match status" value="1"/>
</dbReference>
<gene>
    <name evidence="2" type="ORF">GIB67_029033</name>
</gene>
<name>A0A7J7N6W1_9MAGN</name>
<dbReference type="AlphaFoldDB" id="A0A7J7N6W1"/>
<dbReference type="InterPro" id="IPR010903">
    <property type="entry name" value="DUF1517"/>
</dbReference>
<evidence type="ECO:0000259" key="1">
    <source>
        <dbReference type="Pfam" id="PF26138"/>
    </source>
</evidence>
<comment type="caution">
    <text evidence="2">The sequence shown here is derived from an EMBL/GenBank/DDBJ whole genome shotgun (WGS) entry which is preliminary data.</text>
</comment>
<evidence type="ECO:0000313" key="2">
    <source>
        <dbReference type="EMBL" id="KAF6162764.1"/>
    </source>
</evidence>
<protein>
    <recommendedName>
        <fullName evidence="1">DUF8040 domain-containing protein</fullName>
    </recommendedName>
</protein>
<sequence>MFTSKEKIKLQQTPTDLLYVPKTAPVLSLNIIPTPKTPGLPRVNHHNIVLSPPTLNEIVKQNRRVRQRLCTSVRTGKAYVQELLEGSSIVMYNMMRMEPDSFRSLVAHFRDTGLLRDSKHIDVDEKLAIFLHIIAHNMRNRAINTLFQHSAATTSKVFHECLDAMIKFSKEMIVPTNFDEPPRPIRHNLEVDLKFITRDGENCKLSIDERMKFNEETLVNVNNIMKRQSTRNQRYSGFSNEYIVAFEVLWTPQNENDTLLEWELLEDYPRLRPV</sequence>
<dbReference type="InterPro" id="IPR053023">
    <property type="entry name" value="FLAP_modulator"/>
</dbReference>
<dbReference type="PANTHER" id="PTHR33975:SF2">
    <property type="entry name" value="MYELIN-ASSOCIATED OLIGODENDROCYTE BASIC PROTEIN"/>
    <property type="match status" value="1"/>
</dbReference>
<feature type="domain" description="DUF8040" evidence="1">
    <location>
        <begin position="71"/>
        <end position="167"/>
    </location>
</feature>
<keyword evidence="3" id="KW-1185">Reference proteome</keyword>
<dbReference type="EMBL" id="JACGCM010001011">
    <property type="protein sequence ID" value="KAF6162764.1"/>
    <property type="molecule type" value="Genomic_DNA"/>
</dbReference>
<proteinExistence type="predicted"/>
<reference evidence="2 3" key="1">
    <citation type="journal article" date="2020" name="IScience">
        <title>Genome Sequencing of the Endangered Kingdonia uniflora (Circaeasteraceae, Ranunculales) Reveals Potential Mechanisms of Evolutionary Specialization.</title>
        <authorList>
            <person name="Sun Y."/>
            <person name="Deng T."/>
            <person name="Zhang A."/>
            <person name="Moore M.J."/>
            <person name="Landis J.B."/>
            <person name="Lin N."/>
            <person name="Zhang H."/>
            <person name="Zhang X."/>
            <person name="Huang J."/>
            <person name="Zhang X."/>
            <person name="Sun H."/>
            <person name="Wang H."/>
        </authorList>
    </citation>
    <scope>NUCLEOTIDE SEQUENCE [LARGE SCALE GENOMIC DNA]</scope>
    <source>
        <strain evidence="2">TB1705</strain>
        <tissue evidence="2">Leaf</tissue>
    </source>
</reference>
<dbReference type="Pfam" id="PF26138">
    <property type="entry name" value="DUF8040"/>
    <property type="match status" value="1"/>
</dbReference>
<dbReference type="Proteomes" id="UP000541444">
    <property type="component" value="Unassembled WGS sequence"/>
</dbReference>
<evidence type="ECO:0000313" key="3">
    <source>
        <dbReference type="Proteomes" id="UP000541444"/>
    </source>
</evidence>
<accession>A0A7J7N6W1</accession>
<dbReference type="GO" id="GO:0009507">
    <property type="term" value="C:chloroplast"/>
    <property type="evidence" value="ECO:0007669"/>
    <property type="project" value="TreeGrafter"/>
</dbReference>